<name>A0A1M6GE01_9BACT</name>
<dbReference type="STRING" id="1121955.SAMN02745146_2223"/>
<keyword evidence="2" id="KW-0812">Transmembrane</keyword>
<keyword evidence="2" id="KW-1133">Transmembrane helix</keyword>
<evidence type="ECO:0000313" key="3">
    <source>
        <dbReference type="EMBL" id="SHJ08127.1"/>
    </source>
</evidence>
<feature type="compositionally biased region" description="Low complexity" evidence="1">
    <location>
        <begin position="11"/>
        <end position="20"/>
    </location>
</feature>
<dbReference type="EMBL" id="FQYN01000004">
    <property type="protein sequence ID" value="SHJ08127.1"/>
    <property type="molecule type" value="Genomic_DNA"/>
</dbReference>
<feature type="transmembrane region" description="Helical" evidence="2">
    <location>
        <begin position="123"/>
        <end position="143"/>
    </location>
</feature>
<feature type="transmembrane region" description="Helical" evidence="2">
    <location>
        <begin position="74"/>
        <end position="90"/>
    </location>
</feature>
<proteinExistence type="predicted"/>
<keyword evidence="2" id="KW-0472">Membrane</keyword>
<feature type="region of interest" description="Disordered" evidence="1">
    <location>
        <begin position="1"/>
        <end position="21"/>
    </location>
</feature>
<keyword evidence="4" id="KW-1185">Reference proteome</keyword>
<accession>A0A1M6GE01</accession>
<organism evidence="3 4">
    <name type="scientific">Hymenobacter daecheongensis DSM 21074</name>
    <dbReference type="NCBI Taxonomy" id="1121955"/>
    <lineage>
        <taxon>Bacteria</taxon>
        <taxon>Pseudomonadati</taxon>
        <taxon>Bacteroidota</taxon>
        <taxon>Cytophagia</taxon>
        <taxon>Cytophagales</taxon>
        <taxon>Hymenobacteraceae</taxon>
        <taxon>Hymenobacter</taxon>
    </lineage>
</organism>
<evidence type="ECO:0000256" key="2">
    <source>
        <dbReference type="SAM" id="Phobius"/>
    </source>
</evidence>
<feature type="transmembrane region" description="Helical" evidence="2">
    <location>
        <begin position="49"/>
        <end position="68"/>
    </location>
</feature>
<sequence>MELDDFRRQWQQQPAPGGAPHNEDALRALLAQCSGTPVARMLHNARTEIIATAVSLGIGATLVLLVGIQRLQPFGLLLLGTAVLTGYDYYHKRRLLRELPAATGGLRSHIARQLQSLRGVLRLNYRFTMATLLITIGFLLTFAYTQLPQLFLGDARTLGQRGLWLVLTVLASGLITHWLIRWTLQQQYGRHLDQLETALRELEETP</sequence>
<evidence type="ECO:0000313" key="4">
    <source>
        <dbReference type="Proteomes" id="UP000184418"/>
    </source>
</evidence>
<dbReference type="OrthoDB" id="652948at2"/>
<dbReference type="AlphaFoldDB" id="A0A1M6GE01"/>
<protein>
    <submittedName>
        <fullName evidence="3">Uncharacterized protein</fullName>
    </submittedName>
</protein>
<reference evidence="3 4" key="1">
    <citation type="submission" date="2016-11" db="EMBL/GenBank/DDBJ databases">
        <authorList>
            <person name="Jaros S."/>
            <person name="Januszkiewicz K."/>
            <person name="Wedrychowicz H."/>
        </authorList>
    </citation>
    <scope>NUCLEOTIDE SEQUENCE [LARGE SCALE GENOMIC DNA]</scope>
    <source>
        <strain evidence="3 4">DSM 21074</strain>
    </source>
</reference>
<dbReference type="Proteomes" id="UP000184418">
    <property type="component" value="Unassembled WGS sequence"/>
</dbReference>
<feature type="transmembrane region" description="Helical" evidence="2">
    <location>
        <begin position="163"/>
        <end position="180"/>
    </location>
</feature>
<gene>
    <name evidence="3" type="ORF">SAMN02745146_2223</name>
</gene>
<dbReference type="RefSeq" id="WP_073109031.1">
    <property type="nucleotide sequence ID" value="NZ_FQYN01000004.1"/>
</dbReference>
<evidence type="ECO:0000256" key="1">
    <source>
        <dbReference type="SAM" id="MobiDB-lite"/>
    </source>
</evidence>